<name>Q2SW83_BURTA</name>
<evidence type="ECO:0000313" key="1">
    <source>
        <dbReference type="EMBL" id="ABC36988.1"/>
    </source>
</evidence>
<evidence type="ECO:0008006" key="3">
    <source>
        <dbReference type="Google" id="ProtNLM"/>
    </source>
</evidence>
<accession>Q2SW83</accession>
<organism evidence="1 2">
    <name type="scientific">Burkholderia thailandensis (strain ATCC 700388 / DSM 13276 / CCUG 48851 / CIP 106301 / E264)</name>
    <dbReference type="NCBI Taxonomy" id="271848"/>
    <lineage>
        <taxon>Bacteria</taxon>
        <taxon>Pseudomonadati</taxon>
        <taxon>Pseudomonadota</taxon>
        <taxon>Betaproteobacteria</taxon>
        <taxon>Burkholderiales</taxon>
        <taxon>Burkholderiaceae</taxon>
        <taxon>Burkholderia</taxon>
        <taxon>pseudomallei group</taxon>
    </lineage>
</organism>
<dbReference type="SUPFAM" id="SSF51658">
    <property type="entry name" value="Xylose isomerase-like"/>
    <property type="match status" value="1"/>
</dbReference>
<reference evidence="1 2" key="1">
    <citation type="journal article" date="2005" name="BMC Genomics">
        <title>Bacterial genome adaptation to niches: divergence of the potential virulence genes in three Burkholderia species of different survival strategies.</title>
        <authorList>
            <person name="Kim H.S."/>
            <person name="Schell M.A."/>
            <person name="Yu Y."/>
            <person name="Ulrich R.L."/>
            <person name="Sarria S.H."/>
            <person name="Nierman W.C."/>
            <person name="DeShazer D."/>
        </authorList>
    </citation>
    <scope>NUCLEOTIDE SEQUENCE [LARGE SCALE GENOMIC DNA]</scope>
    <source>
        <strain evidence="2">ATCC 700388 / DSM 13276 / CCUG 48851 / CIP 106301 / E264</strain>
    </source>
</reference>
<evidence type="ECO:0000313" key="2">
    <source>
        <dbReference type="Proteomes" id="UP000001930"/>
    </source>
</evidence>
<sequence>MGRTGKPNTVAAREPARHGIRAGFPARAARRADTGHFAPEAYRLRAVDPEGSSAVPRDFLYGSLQALGAPFVHYVMEPVPTAVFRHIRPTRRGQAGMVDIVIVASAFGPEAVRRAGHRAFVAAAAGAGAAGFEVRSELFASDDDAAAPALAELGRAIAAAGLWSVYSTPATLYADDGGLHHDALAAALAQADALGARFVKFQLGGFAANPRAAELADATRGARARVLVENGQLWRGGALAQFTALFAALRDASCPALVGMTFDIGNWLWAGEAPLAAARALTAHVEYIHCKAVDGDGARRLAIAPPPGDRFCDDTLALLPRAAPRGIEFPLDAARVADDASARVAWLAAA</sequence>
<dbReference type="Proteomes" id="UP000001930">
    <property type="component" value="Chromosome I"/>
</dbReference>
<dbReference type="InterPro" id="IPR036237">
    <property type="entry name" value="Xyl_isomerase-like_sf"/>
</dbReference>
<keyword evidence="2" id="KW-1185">Reference proteome</keyword>
<dbReference type="KEGG" id="bte:BTH_I2295"/>
<protein>
    <recommendedName>
        <fullName evidence="3">Xylose isomerase-like TIM barrel domain-containing protein</fullName>
    </recommendedName>
</protein>
<dbReference type="Gene3D" id="3.20.20.150">
    <property type="entry name" value="Divalent-metal-dependent TIM barrel enzymes"/>
    <property type="match status" value="1"/>
</dbReference>
<dbReference type="EMBL" id="CP000086">
    <property type="protein sequence ID" value="ABC36988.1"/>
    <property type="molecule type" value="Genomic_DNA"/>
</dbReference>
<proteinExistence type="predicted"/>
<gene>
    <name evidence="1" type="ordered locus">BTH_I2295</name>
</gene>
<dbReference type="AlphaFoldDB" id="Q2SW83"/>
<dbReference type="HOGENOM" id="CLU_068005_0_0_4"/>